<name>A0A5K1JVW9_9APHY</name>
<evidence type="ECO:0000256" key="9">
    <source>
        <dbReference type="ARBA" id="ARBA00023242"/>
    </source>
</evidence>
<evidence type="ECO:0000256" key="5">
    <source>
        <dbReference type="ARBA" id="ARBA00022801"/>
    </source>
</evidence>
<evidence type="ECO:0000256" key="7">
    <source>
        <dbReference type="ARBA" id="ARBA00022839"/>
    </source>
</evidence>
<dbReference type="Gene3D" id="2.40.50.700">
    <property type="match status" value="1"/>
</dbReference>
<dbReference type="InterPro" id="IPR001900">
    <property type="entry name" value="RNase_II/R"/>
</dbReference>
<dbReference type="PROSITE" id="PS01175">
    <property type="entry name" value="RIBONUCLEASE_II"/>
    <property type="match status" value="1"/>
</dbReference>
<dbReference type="Pfam" id="PF13638">
    <property type="entry name" value="PIN_4"/>
    <property type="match status" value="1"/>
</dbReference>
<dbReference type="AlphaFoldDB" id="A0A5K1JVW9"/>
<dbReference type="Pfam" id="PF17849">
    <property type="entry name" value="OB_Dis3"/>
    <property type="match status" value="1"/>
</dbReference>
<gene>
    <name evidence="14" type="primary">I1R980</name>
</gene>
<dbReference type="InterPro" id="IPR041505">
    <property type="entry name" value="Dis3_CSD2"/>
</dbReference>
<dbReference type="SMART" id="SM00955">
    <property type="entry name" value="RNB"/>
    <property type="match status" value="1"/>
</dbReference>
<dbReference type="GO" id="GO:0003723">
    <property type="term" value="F:RNA binding"/>
    <property type="evidence" value="ECO:0007669"/>
    <property type="project" value="UniProtKB-KW"/>
</dbReference>
<dbReference type="GO" id="GO:0000177">
    <property type="term" value="C:cytoplasmic exosome (RNase complex)"/>
    <property type="evidence" value="ECO:0007669"/>
    <property type="project" value="TreeGrafter"/>
</dbReference>
<keyword evidence="8" id="KW-0694">RNA-binding</keyword>
<evidence type="ECO:0000256" key="1">
    <source>
        <dbReference type="ARBA" id="ARBA00004123"/>
    </source>
</evidence>
<keyword evidence="3" id="KW-0698">rRNA processing</keyword>
<evidence type="ECO:0000256" key="4">
    <source>
        <dbReference type="ARBA" id="ARBA00022722"/>
    </source>
</evidence>
<keyword evidence="9" id="KW-0539">Nucleus</keyword>
<keyword evidence="4" id="KW-0540">Nuclease</keyword>
<dbReference type="GO" id="GO:0000175">
    <property type="term" value="F:3'-5'-RNA exonuclease activity"/>
    <property type="evidence" value="ECO:0007669"/>
    <property type="project" value="TreeGrafter"/>
</dbReference>
<dbReference type="InterPro" id="IPR033770">
    <property type="entry name" value="RRP44_S1"/>
</dbReference>
<organism evidence="14">
    <name type="scientific">Ganoderma boninense</name>
    <dbReference type="NCBI Taxonomy" id="34458"/>
    <lineage>
        <taxon>Eukaryota</taxon>
        <taxon>Fungi</taxon>
        <taxon>Dikarya</taxon>
        <taxon>Basidiomycota</taxon>
        <taxon>Agaricomycotina</taxon>
        <taxon>Agaricomycetes</taxon>
        <taxon>Polyporales</taxon>
        <taxon>Polyporaceae</taxon>
        <taxon>Ganoderma</taxon>
    </lineage>
</organism>
<dbReference type="InterPro" id="IPR002716">
    <property type="entry name" value="PIN_dom"/>
</dbReference>
<dbReference type="InterPro" id="IPR012340">
    <property type="entry name" value="NA-bd_OB-fold"/>
</dbReference>
<keyword evidence="5" id="KW-0378">Hydrolase</keyword>
<evidence type="ECO:0000256" key="3">
    <source>
        <dbReference type="ARBA" id="ARBA00022552"/>
    </source>
</evidence>
<comment type="subcellular location">
    <subcellularLocation>
        <location evidence="1">Nucleus</location>
    </subcellularLocation>
</comment>
<dbReference type="Pfam" id="PF17216">
    <property type="entry name" value="Rrp44_CSD1"/>
    <property type="match status" value="1"/>
</dbReference>
<dbReference type="EMBL" id="LR725430">
    <property type="protein sequence ID" value="VWO96181.1"/>
    <property type="molecule type" value="Genomic_DNA"/>
</dbReference>
<dbReference type="InterPro" id="IPR033771">
    <property type="entry name" value="Rrp44_CSD1"/>
</dbReference>
<dbReference type="InterPro" id="IPR029060">
    <property type="entry name" value="PIN-like_dom_sf"/>
</dbReference>
<dbReference type="SUPFAM" id="SSF88723">
    <property type="entry name" value="PIN domain-like"/>
    <property type="match status" value="1"/>
</dbReference>
<protein>
    <recommendedName>
        <fullName evidence="10">Ribosomal RNA-processing protein 44</fullName>
    </recommendedName>
</protein>
<dbReference type="InterPro" id="IPR050180">
    <property type="entry name" value="RNR_Ribonuclease"/>
</dbReference>
<evidence type="ECO:0000259" key="12">
    <source>
        <dbReference type="SMART" id="SM00670"/>
    </source>
</evidence>
<dbReference type="GO" id="GO:0004519">
    <property type="term" value="F:endonuclease activity"/>
    <property type="evidence" value="ECO:0007669"/>
    <property type="project" value="TreeGrafter"/>
</dbReference>
<dbReference type="GO" id="GO:0000176">
    <property type="term" value="C:nuclear exosome (RNase complex)"/>
    <property type="evidence" value="ECO:0007669"/>
    <property type="project" value="UniProtKB-ARBA"/>
</dbReference>
<dbReference type="PANTHER" id="PTHR23355:SF35">
    <property type="entry name" value="EXOSOME COMPLEX EXONUCLEASE RRP44"/>
    <property type="match status" value="1"/>
</dbReference>
<evidence type="ECO:0000256" key="10">
    <source>
        <dbReference type="ARBA" id="ARBA00077930"/>
    </source>
</evidence>
<keyword evidence="6" id="KW-0271">Exosome</keyword>
<dbReference type="InterPro" id="IPR022966">
    <property type="entry name" value="RNase_II/R_CS"/>
</dbReference>
<dbReference type="Pfam" id="PF00773">
    <property type="entry name" value="RNB"/>
    <property type="match status" value="1"/>
</dbReference>
<evidence type="ECO:0000256" key="11">
    <source>
        <dbReference type="RuleBase" id="RU003901"/>
    </source>
</evidence>
<dbReference type="SUPFAM" id="SSF50249">
    <property type="entry name" value="Nucleic acid-binding proteins"/>
    <property type="match status" value="3"/>
</dbReference>
<accession>A0A5K1JVW9</accession>
<dbReference type="Gene3D" id="3.40.50.1010">
    <property type="entry name" value="5'-nuclease"/>
    <property type="match status" value="2"/>
</dbReference>
<dbReference type="CDD" id="cd09862">
    <property type="entry name" value="PIN_Rrp44-like"/>
    <property type="match status" value="1"/>
</dbReference>
<feature type="domain" description="PIN" evidence="12">
    <location>
        <begin position="77"/>
        <end position="228"/>
    </location>
</feature>
<evidence type="ECO:0000256" key="6">
    <source>
        <dbReference type="ARBA" id="ARBA00022835"/>
    </source>
</evidence>
<keyword evidence="7" id="KW-0269">Exonuclease</keyword>
<dbReference type="GO" id="GO:0071031">
    <property type="term" value="P:nuclear mRNA surveillance of mRNA 3'-end processing"/>
    <property type="evidence" value="ECO:0007669"/>
    <property type="project" value="TreeGrafter"/>
</dbReference>
<evidence type="ECO:0000256" key="2">
    <source>
        <dbReference type="ARBA" id="ARBA00005785"/>
    </source>
</evidence>
<dbReference type="Gene3D" id="2.40.50.690">
    <property type="match status" value="1"/>
</dbReference>
<evidence type="ECO:0000256" key="8">
    <source>
        <dbReference type="ARBA" id="ARBA00022884"/>
    </source>
</evidence>
<dbReference type="Gene3D" id="2.40.50.140">
    <property type="entry name" value="Nucleic acid-binding proteins"/>
    <property type="match status" value="1"/>
</dbReference>
<dbReference type="FunFam" id="2.40.50.700:FF:000001">
    <property type="entry name" value="Exosome complex exonuclease exoribonuclease (Rrp44)"/>
    <property type="match status" value="1"/>
</dbReference>
<dbReference type="PANTHER" id="PTHR23355">
    <property type="entry name" value="RIBONUCLEASE"/>
    <property type="match status" value="1"/>
</dbReference>
<evidence type="ECO:0000313" key="14">
    <source>
        <dbReference type="EMBL" id="VWO96181.1"/>
    </source>
</evidence>
<dbReference type="SMART" id="SM00670">
    <property type="entry name" value="PINc"/>
    <property type="match status" value="1"/>
</dbReference>
<feature type="domain" description="RNB" evidence="13">
    <location>
        <begin position="562"/>
        <end position="916"/>
    </location>
</feature>
<reference evidence="14" key="1">
    <citation type="submission" date="2019-10" db="EMBL/GenBank/DDBJ databases">
        <authorList>
            <person name="Nor Muhammad N."/>
        </authorList>
    </citation>
    <scope>NUCLEOTIDE SEQUENCE</scope>
</reference>
<dbReference type="Pfam" id="PF17215">
    <property type="entry name" value="Rrp44_S1"/>
    <property type="match status" value="1"/>
</dbReference>
<sequence length="1078" mass="120585">MPEISIRKRPRTEAVVTQRKFFKKTARGKVIKVLRERYLRDDVACGIHSCSLCASQSQDTVLPSSGSLDHPSFPAGHFVLPDTNVFLSQPHSWVTGLLLSCELPPDNSYAAGIQMDLMESPKFSPPMILLQTVMEEVRHRSLPLYNRLKALVKADDKNIWVFYNEYRSETAIVREEAESPNDRNDRGIRKATSWYNSHLSLARPPVRGQSRPPLPLVVLLTDDVANRQKAEKEGLSCVSVRRYVESLKASNELLDLLAAVGSDSLEPTPAVAARQVLYPEYLPMATLLAGVKSGQLHQGHFNANQYNYLEGSVPVSGFEKPVLLVGREHMNRAVQGDVVAVEVFDEKDWKAPLDEVVDQDGNFSVLYYFYDKRHVENVIWTANLKNDDAHDSDDEGDEEGVAAERKTVLIESVKPAASGKQPTGRVVGIVKRNWRSYVCHIDSTSLTSTNPTSLSQQTVFATPVSRLLPRIRLRTRQAPALVGQKILVTIDRWERTSRYPEGHFVRALGKVQSKEAEQESLLLEFDVPYRPFGKAILDCLPVEGDNWVVPPKNVANRDWKDREDLRDLIICSIDPPGCQDIDDALHARRLPNGNIEAGVHIADVSHFVHPDTPMDSEAAARGTTVYLVDKRIDMLPALLGTNLCSLRPHVERLAFSVIWELSPEAQIVDVRFTKSVIASKSAFTYEEAQIRKDDRTLSDELTESIRLLNDLAKKLKDGRMAAGALNLASPEVKIYLDSTESSDPIDVEQKELRETNSLVEEFMLLANISVAQKIQDAFPQTAVLRRHLPPPRTNFEKLQDILKKRRGMTLDVSSSGALAASLDKCVVSVSDSVHFYSPPSNQSFCQDPSEPAFNTLVRIMATRCMLSAEYFCSGSVARDTFGHYGLASPIYTHFTSPIRRYADVLAHRQLAAAIGHAPLHASLHSKSHVERILDVVNKRHRMAQMAGRASVEFYVGLALKARSAKETVIEDAFVIRTFRNGLGVFVSRYVVRPKVRLWGGKRIETLHFRLGIEGLVTFKREIQFDADNYTITVPAGEQQVGIAVFDKVKVLVEVEQDKNTQRGRVVMALSQPIDSRSL</sequence>
<dbReference type="GO" id="GO:0016075">
    <property type="term" value="P:rRNA catabolic process"/>
    <property type="evidence" value="ECO:0007669"/>
    <property type="project" value="TreeGrafter"/>
</dbReference>
<dbReference type="GO" id="GO:0006364">
    <property type="term" value="P:rRNA processing"/>
    <property type="evidence" value="ECO:0007669"/>
    <property type="project" value="UniProtKB-KW"/>
</dbReference>
<comment type="similarity">
    <text evidence="2 11">Belongs to the RNR ribonuclease family.</text>
</comment>
<proteinExistence type="inferred from homology"/>
<evidence type="ECO:0000259" key="13">
    <source>
        <dbReference type="SMART" id="SM00955"/>
    </source>
</evidence>